<dbReference type="PROSITE" id="PS51724">
    <property type="entry name" value="SPOR"/>
    <property type="match status" value="1"/>
</dbReference>
<dbReference type="SUPFAM" id="SSF110997">
    <property type="entry name" value="Sporulation related repeat"/>
    <property type="match status" value="1"/>
</dbReference>
<dbReference type="GO" id="GO:0042834">
    <property type="term" value="F:peptidoglycan binding"/>
    <property type="evidence" value="ECO:0007669"/>
    <property type="project" value="InterPro"/>
</dbReference>
<dbReference type="InterPro" id="IPR007730">
    <property type="entry name" value="SPOR-like_dom"/>
</dbReference>
<feature type="region of interest" description="Disordered" evidence="1">
    <location>
        <begin position="177"/>
        <end position="233"/>
    </location>
</feature>
<accession>A0A1H0LFV0</accession>
<evidence type="ECO:0000313" key="5">
    <source>
        <dbReference type="Proteomes" id="UP000199317"/>
    </source>
</evidence>
<proteinExistence type="predicted"/>
<feature type="transmembrane region" description="Helical" evidence="2">
    <location>
        <begin position="55"/>
        <end position="77"/>
    </location>
</feature>
<evidence type="ECO:0000313" key="4">
    <source>
        <dbReference type="EMBL" id="SDO67087.1"/>
    </source>
</evidence>
<feature type="transmembrane region" description="Helical" evidence="2">
    <location>
        <begin position="142"/>
        <end position="162"/>
    </location>
</feature>
<name>A0A1H0LFV0_9BURK</name>
<protein>
    <recommendedName>
        <fullName evidence="3">SPOR domain-containing protein</fullName>
    </recommendedName>
</protein>
<feature type="transmembrane region" description="Helical" evidence="2">
    <location>
        <begin position="83"/>
        <end position="107"/>
    </location>
</feature>
<dbReference type="EMBL" id="FNJL01000002">
    <property type="protein sequence ID" value="SDO67087.1"/>
    <property type="molecule type" value="Genomic_DNA"/>
</dbReference>
<dbReference type="Proteomes" id="UP000199317">
    <property type="component" value="Unassembled WGS sequence"/>
</dbReference>
<keyword evidence="2" id="KW-1133">Transmembrane helix</keyword>
<feature type="region of interest" description="Disordered" evidence="1">
    <location>
        <begin position="276"/>
        <end position="323"/>
    </location>
</feature>
<keyword evidence="5" id="KW-1185">Reference proteome</keyword>
<evidence type="ECO:0000256" key="2">
    <source>
        <dbReference type="SAM" id="Phobius"/>
    </source>
</evidence>
<dbReference type="Pfam" id="PF05036">
    <property type="entry name" value="SPOR"/>
    <property type="match status" value="1"/>
</dbReference>
<dbReference type="InterPro" id="IPR036680">
    <property type="entry name" value="SPOR-like_sf"/>
</dbReference>
<dbReference type="AlphaFoldDB" id="A0A1H0LFV0"/>
<evidence type="ECO:0000259" key="3">
    <source>
        <dbReference type="PROSITE" id="PS51724"/>
    </source>
</evidence>
<reference evidence="5" key="1">
    <citation type="submission" date="2016-10" db="EMBL/GenBank/DDBJ databases">
        <authorList>
            <person name="Varghese N."/>
            <person name="Submissions S."/>
        </authorList>
    </citation>
    <scope>NUCLEOTIDE SEQUENCE [LARGE SCALE GENOMIC DNA]</scope>
    <source>
        <strain evidence="5">DSM 17101</strain>
    </source>
</reference>
<evidence type="ECO:0000256" key="1">
    <source>
        <dbReference type="SAM" id="MobiDB-lite"/>
    </source>
</evidence>
<keyword evidence="2" id="KW-0472">Membrane</keyword>
<dbReference type="Gene3D" id="3.30.70.1070">
    <property type="entry name" value="Sporulation related repeat"/>
    <property type="match status" value="1"/>
</dbReference>
<feature type="domain" description="SPOR" evidence="3">
    <location>
        <begin position="326"/>
        <end position="408"/>
    </location>
</feature>
<sequence>MAALYRAALGPIGVARYLPAFERFDEAGRTLPGWNWAAALCTLNWMVFRQLWSAALVYVAALEGLALLAVAVGRYTGTWPLPVLAGLGLAVLLAATVIPGLYGNAIVHGEIRKRITRALAASATLTQAQERLQEHAPTQRRLVWIGAANAVLALLLAALLLLQPGWSAMDPSAAFHPPATAAEAPRTAASTAQAPASETASEMPSGPPEAASASASAAPAPDATSPAAPASVPAPVETAGVAGASLAASAASPALPPAPTASSTAPAAAPARALPASAAASASTRPAQIQPQAPASAASRRTAPSAPSPASRPAASAAADRTDTIASPARRLYINVGLFAEPANAQRAHGMLRGAGIPAATQPVTAADGRELLRVRAGPFTSTSQANAAAARIRALGLETSAAAAQRP</sequence>
<organism evidence="4 5">
    <name type="scientific">Paracidovorax cattleyae</name>
    <dbReference type="NCBI Taxonomy" id="80868"/>
    <lineage>
        <taxon>Bacteria</taxon>
        <taxon>Pseudomonadati</taxon>
        <taxon>Pseudomonadota</taxon>
        <taxon>Betaproteobacteria</taxon>
        <taxon>Burkholderiales</taxon>
        <taxon>Comamonadaceae</taxon>
        <taxon>Paracidovorax</taxon>
    </lineage>
</organism>
<gene>
    <name evidence="4" type="ORF">SAMN04489708_102179</name>
</gene>
<keyword evidence="2" id="KW-0812">Transmembrane</keyword>